<organism evidence="4 5">
    <name type="scientific">Leclercia tamurae</name>
    <dbReference type="NCBI Taxonomy" id="2926467"/>
    <lineage>
        <taxon>Bacteria</taxon>
        <taxon>Pseudomonadati</taxon>
        <taxon>Pseudomonadota</taxon>
        <taxon>Gammaproteobacteria</taxon>
        <taxon>Enterobacterales</taxon>
        <taxon>Enterobacteriaceae</taxon>
        <taxon>Leclercia</taxon>
    </lineage>
</organism>
<dbReference type="InterPro" id="IPR013785">
    <property type="entry name" value="Aldolase_TIM"/>
</dbReference>
<dbReference type="PANTHER" id="PTHR32332">
    <property type="entry name" value="2-NITROPROPANE DIOXYGENASE"/>
    <property type="match status" value="1"/>
</dbReference>
<protein>
    <submittedName>
        <fullName evidence="4">Nitronate monooxygenase</fullName>
    </submittedName>
</protein>
<dbReference type="Pfam" id="PF03060">
    <property type="entry name" value="NMO"/>
    <property type="match status" value="1"/>
</dbReference>
<name>A0ABT2RHK3_9ENTR</name>
<comment type="caution">
    <text evidence="4">The sequence shown here is derived from an EMBL/GenBank/DDBJ whole genome shotgun (WGS) entry which is preliminary data.</text>
</comment>
<keyword evidence="1" id="KW-0285">Flavoprotein</keyword>
<keyword evidence="4" id="KW-0503">Monooxygenase</keyword>
<dbReference type="Proteomes" id="UP001062027">
    <property type="component" value="Unassembled WGS sequence"/>
</dbReference>
<evidence type="ECO:0000313" key="4">
    <source>
        <dbReference type="EMBL" id="MCU6680380.1"/>
    </source>
</evidence>
<proteinExistence type="predicted"/>
<dbReference type="InterPro" id="IPR004136">
    <property type="entry name" value="NMO"/>
</dbReference>
<dbReference type="CDD" id="cd04730">
    <property type="entry name" value="NPD_like"/>
    <property type="match status" value="1"/>
</dbReference>
<evidence type="ECO:0000256" key="3">
    <source>
        <dbReference type="ARBA" id="ARBA00023002"/>
    </source>
</evidence>
<gene>
    <name evidence="4" type="ORF">M8318_22275</name>
</gene>
<dbReference type="Gene3D" id="3.20.20.70">
    <property type="entry name" value="Aldolase class I"/>
    <property type="match status" value="1"/>
</dbReference>
<keyword evidence="3" id="KW-0560">Oxidoreductase</keyword>
<accession>A0ABT2RHK3</accession>
<evidence type="ECO:0000256" key="1">
    <source>
        <dbReference type="ARBA" id="ARBA00022630"/>
    </source>
</evidence>
<dbReference type="PANTHER" id="PTHR32332:SF20">
    <property type="entry name" value="2-NITROPROPANE DIOXYGENASE-LIKE PROTEIN"/>
    <property type="match status" value="1"/>
</dbReference>
<keyword evidence="5" id="KW-1185">Reference proteome</keyword>
<keyword evidence="2" id="KW-0288">FMN</keyword>
<evidence type="ECO:0000256" key="2">
    <source>
        <dbReference type="ARBA" id="ARBA00022643"/>
    </source>
</evidence>
<sequence>MIPFHFSKGKILKSDFLQDLKMNNRVTKILNIRYPLIQAPLYFLTNAELVAAVSNAGGLGTLGPHAGQESLPGSRFVALDRMRKEIRKVKKLTNKPFAATLINGPDMSFWRPTAETLVEEGVEVVLINEVLDAEIFEFFKSHGIKTLYRALTPTIANSKEAEKLGADIIIATGFDEGGTVPSRVIGTFSIVPMIVDSVNVPVIAAGGIGDARGVRAAMALGAEGVYAGTLFLTALENPAAEKVKRLIVDSTAEDLLLFRTLPAYYRSLPTDLSPKLAELDAQNTDRETMFKAMNGYHSLWQAMRLGNFDQGVVSTGTGIYVIKSIRPAADIVSDLMQDF</sequence>
<dbReference type="EMBL" id="JAMHKS010000078">
    <property type="protein sequence ID" value="MCU6680380.1"/>
    <property type="molecule type" value="Genomic_DNA"/>
</dbReference>
<dbReference type="SUPFAM" id="SSF51412">
    <property type="entry name" value="Inosine monophosphate dehydrogenase (IMPDH)"/>
    <property type="match status" value="1"/>
</dbReference>
<dbReference type="GO" id="GO:0004497">
    <property type="term" value="F:monooxygenase activity"/>
    <property type="evidence" value="ECO:0007669"/>
    <property type="project" value="UniProtKB-KW"/>
</dbReference>
<reference evidence="4" key="1">
    <citation type="submission" date="2022-05" db="EMBL/GenBank/DDBJ databases">
        <title>Description of a novel species of Leclercia; Leclercia tamurae and the Proposal for a Novel Genus Silvania gen. nov. Containing Two Novel Species Silvania hatchlandensis sp. nov. and Silvania confinis sp. nov. Isolated from the Rhizosphere of Oak.</title>
        <authorList>
            <person name="Maddock D.W."/>
            <person name="Brady C.L."/>
            <person name="Denman S."/>
            <person name="Arnold D."/>
        </authorList>
    </citation>
    <scope>NUCLEOTIDE SEQUENCE</scope>
    <source>
        <strain evidence="4">H6S3</strain>
    </source>
</reference>
<evidence type="ECO:0000313" key="5">
    <source>
        <dbReference type="Proteomes" id="UP001062027"/>
    </source>
</evidence>